<evidence type="ECO:0000313" key="4">
    <source>
        <dbReference type="Proteomes" id="UP001152533"/>
    </source>
</evidence>
<evidence type="ECO:0000313" key="3">
    <source>
        <dbReference type="EMBL" id="CAI0649476.1"/>
    </source>
</evidence>
<feature type="region of interest" description="Disordered" evidence="1">
    <location>
        <begin position="1"/>
        <end position="44"/>
    </location>
</feature>
<organism evidence="3 4">
    <name type="scientific">Colletotrichum noveboracense</name>
    <dbReference type="NCBI Taxonomy" id="2664923"/>
    <lineage>
        <taxon>Eukaryota</taxon>
        <taxon>Fungi</taxon>
        <taxon>Dikarya</taxon>
        <taxon>Ascomycota</taxon>
        <taxon>Pezizomycotina</taxon>
        <taxon>Sordariomycetes</taxon>
        <taxon>Hypocreomycetidae</taxon>
        <taxon>Glomerellales</taxon>
        <taxon>Glomerellaceae</taxon>
        <taxon>Colletotrichum</taxon>
        <taxon>Colletotrichum gloeosporioides species complex</taxon>
    </lineage>
</organism>
<dbReference type="AlphaFoldDB" id="A0A9W4RY61"/>
<proteinExistence type="predicted"/>
<keyword evidence="4" id="KW-1185">Reference proteome</keyword>
<dbReference type="SUPFAM" id="SSF141086">
    <property type="entry name" value="Agglutinin HPA-like"/>
    <property type="match status" value="2"/>
</dbReference>
<accession>A0A9W4RY61</accession>
<sequence length="486" mass="53307">MAEIAPPQQDVAATPADIVSHGSNDDTDELPTSSPGISTEKPVATEPLDLGGQILSEDEIKEMVVFNTAIRCSAHLNPGLFSWGLEVQTLVLLLYVFIIRSPYQVEVPGLRKKLKLEVGGRLFFMWWQRQFLRGTFFYYNDRPQVGVRLVGKITKPTKLSPLTVEYTQLGRTVGRFVTQDHAWAGELKDTTAYGTASDIDAFQDGANVWDTWATSQDGSGHSHNTGTVFLNTNVEAVDQKVVVGLKRLNIAQGHHTGVTAYAKLPDKHHKFPITLNKDGDNSADLQGGGLSWYFPPPPTETGILVGNWFSGAVTSTGFRKVVKFQDSDNGGRPRPPIFRQPPTVCVWLSGFLHRTTDDNFNLRVRLGNVTNTTFELIISSYGHSRLAWASGSFIAVDKTRSHGVRVGTISANAIDGGNWKTKSQTQNVGVEFGTVIAGFTGLDASNKNGLKVNIDVDQQAADSFKWTAESWGDSTMDAFEAMYICY</sequence>
<reference evidence="3" key="1">
    <citation type="submission" date="2022-08" db="EMBL/GenBank/DDBJ databases">
        <authorList>
            <person name="Giroux E."/>
            <person name="Giroux E."/>
        </authorList>
    </citation>
    <scope>NUCLEOTIDE SEQUENCE</scope>
    <source>
        <strain evidence="3">H1091258</strain>
    </source>
</reference>
<protein>
    <recommendedName>
        <fullName evidence="2">H-type lectin domain-containing protein</fullName>
    </recommendedName>
</protein>
<dbReference type="Pfam" id="PF09458">
    <property type="entry name" value="H_lectin"/>
    <property type="match status" value="1"/>
</dbReference>
<evidence type="ECO:0000259" key="2">
    <source>
        <dbReference type="Pfam" id="PF09458"/>
    </source>
</evidence>
<name>A0A9W4RY61_9PEZI</name>
<dbReference type="GO" id="GO:0030246">
    <property type="term" value="F:carbohydrate binding"/>
    <property type="evidence" value="ECO:0007669"/>
    <property type="project" value="InterPro"/>
</dbReference>
<dbReference type="InterPro" id="IPR037221">
    <property type="entry name" value="H-type_lectin_dom_sf"/>
</dbReference>
<comment type="caution">
    <text evidence="3">The sequence shown here is derived from an EMBL/GenBank/DDBJ whole genome shotgun (WGS) entry which is preliminary data.</text>
</comment>
<dbReference type="EMBL" id="CAMGZC010000704">
    <property type="protein sequence ID" value="CAI0649476.1"/>
    <property type="molecule type" value="Genomic_DNA"/>
</dbReference>
<gene>
    <name evidence="3" type="ORF">CGXH109_LOCUS86173</name>
</gene>
<dbReference type="GO" id="GO:0007155">
    <property type="term" value="P:cell adhesion"/>
    <property type="evidence" value="ECO:0007669"/>
    <property type="project" value="InterPro"/>
</dbReference>
<dbReference type="OrthoDB" id="291007at2759"/>
<evidence type="ECO:0000256" key="1">
    <source>
        <dbReference type="SAM" id="MobiDB-lite"/>
    </source>
</evidence>
<dbReference type="Gene3D" id="2.60.40.2080">
    <property type="match status" value="2"/>
</dbReference>
<dbReference type="Proteomes" id="UP001152533">
    <property type="component" value="Unassembled WGS sequence"/>
</dbReference>
<dbReference type="InterPro" id="IPR019019">
    <property type="entry name" value="H-type_lectin_domain"/>
</dbReference>
<feature type="domain" description="H-type lectin" evidence="2">
    <location>
        <begin position="338"/>
        <end position="396"/>
    </location>
</feature>